<dbReference type="PANTHER" id="PTHR38849">
    <property type="entry name" value="SMALL SECRETED PROTEIN"/>
    <property type="match status" value="1"/>
</dbReference>
<sequence length="171" mass="17672">MVQIASIAVFASLFVSLVSAAPLPAAIEARAGAFKLQNYAQFQISGGVAGKAAAEANAVFVGMLSSYKSHLGCPHRFPDPFNGVNLATVGDQVAKDVETMRQAAEAAETDKFNPAIKAATGAKAAALQVGKIKNKVLKLTGECQVLRIKIAQAEAAGKDSSSLKAKLATEQ</sequence>
<protein>
    <recommendedName>
        <fullName evidence="4">Small secreted protein</fullName>
    </recommendedName>
</protein>
<gene>
    <name evidence="2" type="ORF">H0H81_002128</name>
</gene>
<feature type="chain" id="PRO_5040309707" description="Small secreted protein" evidence="1">
    <location>
        <begin position="21"/>
        <end position="171"/>
    </location>
</feature>
<name>A0A9P7GN72_9AGAR</name>
<dbReference type="Proteomes" id="UP000717328">
    <property type="component" value="Unassembled WGS sequence"/>
</dbReference>
<dbReference type="PANTHER" id="PTHR38849:SF1">
    <property type="entry name" value="SMALL SECRETED PROTEIN"/>
    <property type="match status" value="1"/>
</dbReference>
<dbReference type="AlphaFoldDB" id="A0A9P7GN72"/>
<dbReference type="OrthoDB" id="2151417at2759"/>
<evidence type="ECO:0000313" key="2">
    <source>
        <dbReference type="EMBL" id="KAG5653136.1"/>
    </source>
</evidence>
<comment type="caution">
    <text evidence="2">The sequence shown here is derived from an EMBL/GenBank/DDBJ whole genome shotgun (WGS) entry which is preliminary data.</text>
</comment>
<organism evidence="2 3">
    <name type="scientific">Sphagnurus paluster</name>
    <dbReference type="NCBI Taxonomy" id="117069"/>
    <lineage>
        <taxon>Eukaryota</taxon>
        <taxon>Fungi</taxon>
        <taxon>Dikarya</taxon>
        <taxon>Basidiomycota</taxon>
        <taxon>Agaricomycotina</taxon>
        <taxon>Agaricomycetes</taxon>
        <taxon>Agaricomycetidae</taxon>
        <taxon>Agaricales</taxon>
        <taxon>Tricholomatineae</taxon>
        <taxon>Lyophyllaceae</taxon>
        <taxon>Sphagnurus</taxon>
    </lineage>
</organism>
<evidence type="ECO:0000313" key="3">
    <source>
        <dbReference type="Proteomes" id="UP000717328"/>
    </source>
</evidence>
<dbReference type="EMBL" id="JABCKI010000072">
    <property type="protein sequence ID" value="KAG5653136.1"/>
    <property type="molecule type" value="Genomic_DNA"/>
</dbReference>
<keyword evidence="3" id="KW-1185">Reference proteome</keyword>
<feature type="signal peptide" evidence="1">
    <location>
        <begin position="1"/>
        <end position="20"/>
    </location>
</feature>
<keyword evidence="1" id="KW-0732">Signal</keyword>
<reference evidence="2" key="1">
    <citation type="submission" date="2021-02" db="EMBL/GenBank/DDBJ databases">
        <authorList>
            <person name="Nieuwenhuis M."/>
            <person name="Van De Peppel L.J.J."/>
        </authorList>
    </citation>
    <scope>NUCLEOTIDE SEQUENCE</scope>
    <source>
        <strain evidence="2">D49</strain>
    </source>
</reference>
<evidence type="ECO:0008006" key="4">
    <source>
        <dbReference type="Google" id="ProtNLM"/>
    </source>
</evidence>
<proteinExistence type="predicted"/>
<accession>A0A9P7GN72</accession>
<evidence type="ECO:0000256" key="1">
    <source>
        <dbReference type="SAM" id="SignalP"/>
    </source>
</evidence>
<reference evidence="2" key="2">
    <citation type="submission" date="2021-10" db="EMBL/GenBank/DDBJ databases">
        <title>Phylogenomics reveals ancestral predisposition of the termite-cultivated fungus Termitomyces towards a domesticated lifestyle.</title>
        <authorList>
            <person name="Auxier B."/>
            <person name="Grum-Grzhimaylo A."/>
            <person name="Cardenas M.E."/>
            <person name="Lodge J.D."/>
            <person name="Laessoe T."/>
            <person name="Pedersen O."/>
            <person name="Smith M.E."/>
            <person name="Kuyper T.W."/>
            <person name="Franco-Molano E.A."/>
            <person name="Baroni T.J."/>
            <person name="Aanen D.K."/>
        </authorList>
    </citation>
    <scope>NUCLEOTIDE SEQUENCE</scope>
    <source>
        <strain evidence="2">D49</strain>
    </source>
</reference>